<dbReference type="RefSeq" id="WP_277863947.1">
    <property type="nucleotide sequence ID" value="NZ_JARRAG010000002.1"/>
</dbReference>
<accession>A0ABT6FJC2</accession>
<evidence type="ECO:0000313" key="3">
    <source>
        <dbReference type="Proteomes" id="UP001216907"/>
    </source>
</evidence>
<reference evidence="2 3" key="1">
    <citation type="submission" date="2023-03" db="EMBL/GenBank/DDBJ databases">
        <title>Paludisphaera mucosa sp. nov. a novel planctomycete from northern fen.</title>
        <authorList>
            <person name="Ivanova A."/>
        </authorList>
    </citation>
    <scope>NUCLEOTIDE SEQUENCE [LARGE SCALE GENOMIC DNA]</scope>
    <source>
        <strain evidence="2 3">Pla2</strain>
    </source>
</reference>
<feature type="region of interest" description="Disordered" evidence="1">
    <location>
        <begin position="20"/>
        <end position="61"/>
    </location>
</feature>
<gene>
    <name evidence="2" type="ORF">PZE19_28240</name>
</gene>
<name>A0ABT6FJC2_9BACT</name>
<comment type="caution">
    <text evidence="2">The sequence shown here is derived from an EMBL/GenBank/DDBJ whole genome shotgun (WGS) entry which is preliminary data.</text>
</comment>
<proteinExistence type="predicted"/>
<evidence type="ECO:0000256" key="1">
    <source>
        <dbReference type="SAM" id="MobiDB-lite"/>
    </source>
</evidence>
<protein>
    <submittedName>
        <fullName evidence="2">Uncharacterized protein</fullName>
    </submittedName>
</protein>
<sequence>MGVLPLIAAVVLASGCGPGSEVPIAKAPAPPADANPAQPKLPSKDILKNASPKDLNPGKSS</sequence>
<dbReference type="EMBL" id="JARRAG010000002">
    <property type="protein sequence ID" value="MDG3007673.1"/>
    <property type="molecule type" value="Genomic_DNA"/>
</dbReference>
<dbReference type="Proteomes" id="UP001216907">
    <property type="component" value="Unassembled WGS sequence"/>
</dbReference>
<keyword evidence="3" id="KW-1185">Reference proteome</keyword>
<evidence type="ECO:0000313" key="2">
    <source>
        <dbReference type="EMBL" id="MDG3007673.1"/>
    </source>
</evidence>
<organism evidence="2 3">
    <name type="scientific">Paludisphaera mucosa</name>
    <dbReference type="NCBI Taxonomy" id="3030827"/>
    <lineage>
        <taxon>Bacteria</taxon>
        <taxon>Pseudomonadati</taxon>
        <taxon>Planctomycetota</taxon>
        <taxon>Planctomycetia</taxon>
        <taxon>Isosphaerales</taxon>
        <taxon>Isosphaeraceae</taxon>
        <taxon>Paludisphaera</taxon>
    </lineage>
</organism>